<dbReference type="Pfam" id="PF13276">
    <property type="entry name" value="HTH_21"/>
    <property type="match status" value="1"/>
</dbReference>
<dbReference type="InterPro" id="IPR050900">
    <property type="entry name" value="Transposase_IS3/IS150/IS904"/>
</dbReference>
<dbReference type="PROSITE" id="PS50994">
    <property type="entry name" value="INTEGRASE"/>
    <property type="match status" value="1"/>
</dbReference>
<gene>
    <name evidence="2" type="ORF">LCGC14_2121150</name>
</gene>
<dbReference type="InterPro" id="IPR036397">
    <property type="entry name" value="RNaseH_sf"/>
</dbReference>
<dbReference type="GO" id="GO:0015074">
    <property type="term" value="P:DNA integration"/>
    <property type="evidence" value="ECO:0007669"/>
    <property type="project" value="InterPro"/>
</dbReference>
<sequence>MINREHSEIPIYRQCELLEISRSGYYYKGTGESLLNQHLMNLIDEQYTKTPFYGVEKMTAWLKRQSYPVNGKRIRRLMRKMGLEAVYPGPRLSVSNKKHKKYPYLLRDLTINRPNQVWCTDITYIRMQHGFIYLTAIMDWYSRYVLAWELSNTMDNGFCIEALERALSIAGPEIFNMDQGSQFTSIDFTGILEANSIRISMDGRGRVFDNIFIERLWRTVKYEEVYTHSYESIAEAKSSLRRYFHFYNTERLHMSLGYRTPHEMYFGEDRNDNGQATELIHLKQPEFLS</sequence>
<dbReference type="SUPFAM" id="SSF53098">
    <property type="entry name" value="Ribonuclease H-like"/>
    <property type="match status" value="1"/>
</dbReference>
<dbReference type="Pfam" id="PF13333">
    <property type="entry name" value="rve_2"/>
    <property type="match status" value="1"/>
</dbReference>
<dbReference type="EMBL" id="LAZR01026413">
    <property type="protein sequence ID" value="KKL68822.1"/>
    <property type="molecule type" value="Genomic_DNA"/>
</dbReference>
<dbReference type="GO" id="GO:0003676">
    <property type="term" value="F:nucleic acid binding"/>
    <property type="evidence" value="ECO:0007669"/>
    <property type="project" value="InterPro"/>
</dbReference>
<accession>A0A0F9H0J4</accession>
<dbReference type="InterPro" id="IPR012337">
    <property type="entry name" value="RNaseH-like_sf"/>
</dbReference>
<protein>
    <recommendedName>
        <fullName evidence="1">Integrase catalytic domain-containing protein</fullName>
    </recommendedName>
</protein>
<proteinExistence type="predicted"/>
<evidence type="ECO:0000313" key="2">
    <source>
        <dbReference type="EMBL" id="KKL68822.1"/>
    </source>
</evidence>
<comment type="caution">
    <text evidence="2">The sequence shown here is derived from an EMBL/GenBank/DDBJ whole genome shotgun (WGS) entry which is preliminary data.</text>
</comment>
<reference evidence="2" key="1">
    <citation type="journal article" date="2015" name="Nature">
        <title>Complex archaea that bridge the gap between prokaryotes and eukaryotes.</title>
        <authorList>
            <person name="Spang A."/>
            <person name="Saw J.H."/>
            <person name="Jorgensen S.L."/>
            <person name="Zaremba-Niedzwiedzka K."/>
            <person name="Martijn J."/>
            <person name="Lind A.E."/>
            <person name="van Eijk R."/>
            <person name="Schleper C."/>
            <person name="Guy L."/>
            <person name="Ettema T.J."/>
        </authorList>
    </citation>
    <scope>NUCLEOTIDE SEQUENCE</scope>
</reference>
<feature type="domain" description="Integrase catalytic" evidence="1">
    <location>
        <begin position="110"/>
        <end position="269"/>
    </location>
</feature>
<organism evidence="2">
    <name type="scientific">marine sediment metagenome</name>
    <dbReference type="NCBI Taxonomy" id="412755"/>
    <lineage>
        <taxon>unclassified sequences</taxon>
        <taxon>metagenomes</taxon>
        <taxon>ecological metagenomes</taxon>
    </lineage>
</organism>
<name>A0A0F9H0J4_9ZZZZ</name>
<dbReference type="Gene3D" id="3.30.420.10">
    <property type="entry name" value="Ribonuclease H-like superfamily/Ribonuclease H"/>
    <property type="match status" value="1"/>
</dbReference>
<dbReference type="Pfam" id="PF00665">
    <property type="entry name" value="rve"/>
    <property type="match status" value="1"/>
</dbReference>
<evidence type="ECO:0000259" key="1">
    <source>
        <dbReference type="PROSITE" id="PS50994"/>
    </source>
</evidence>
<dbReference type="InterPro" id="IPR025948">
    <property type="entry name" value="HTH-like_dom"/>
</dbReference>
<dbReference type="InterPro" id="IPR048020">
    <property type="entry name" value="Transpos_IS3"/>
</dbReference>
<dbReference type="NCBIfam" id="NF033516">
    <property type="entry name" value="transpos_IS3"/>
    <property type="match status" value="1"/>
</dbReference>
<dbReference type="InterPro" id="IPR001584">
    <property type="entry name" value="Integrase_cat-core"/>
</dbReference>
<dbReference type="AlphaFoldDB" id="A0A0F9H0J4"/>
<dbReference type="PANTHER" id="PTHR46889">
    <property type="entry name" value="TRANSPOSASE INSF FOR INSERTION SEQUENCE IS3B-RELATED"/>
    <property type="match status" value="1"/>
</dbReference>
<dbReference type="PANTHER" id="PTHR46889:SF4">
    <property type="entry name" value="TRANSPOSASE INSO FOR INSERTION SEQUENCE ELEMENT IS911B-RELATED"/>
    <property type="match status" value="1"/>
</dbReference>